<dbReference type="SFLD" id="SFLDS00057">
    <property type="entry name" value="Glutaminase/Asparaginase"/>
    <property type="match status" value="1"/>
</dbReference>
<dbReference type="Pfam" id="PF17763">
    <property type="entry name" value="Asparaginase_C"/>
    <property type="match status" value="1"/>
</dbReference>
<evidence type="ECO:0000256" key="5">
    <source>
        <dbReference type="PROSITE-ProRule" id="PRU10100"/>
    </source>
</evidence>
<dbReference type="PANTHER" id="PTHR11707:SF28">
    <property type="entry name" value="60 KDA LYSOPHOSPHOLIPASE"/>
    <property type="match status" value="1"/>
</dbReference>
<feature type="binding site" evidence="3">
    <location>
        <position position="52"/>
    </location>
    <ligand>
        <name>substrate</name>
    </ligand>
</feature>
<dbReference type="SUPFAM" id="SSF53774">
    <property type="entry name" value="Glutaminase/Asparaginase"/>
    <property type="match status" value="1"/>
</dbReference>
<dbReference type="PROSITE" id="PS00917">
    <property type="entry name" value="ASN_GLN_ASE_2"/>
    <property type="match status" value="1"/>
</dbReference>
<dbReference type="SMART" id="SM00870">
    <property type="entry name" value="Asparaginase"/>
    <property type="match status" value="1"/>
</dbReference>
<proteinExistence type="inferred from homology"/>
<dbReference type="PROSITE" id="PS51732">
    <property type="entry name" value="ASN_GLN_ASE_3"/>
    <property type="match status" value="1"/>
</dbReference>
<dbReference type="InterPro" id="IPR041725">
    <property type="entry name" value="L-asparaginase_I"/>
</dbReference>
<evidence type="ECO:0000256" key="2">
    <source>
        <dbReference type="PIRSR" id="PIRSR001220-1"/>
    </source>
</evidence>
<dbReference type="PIRSF" id="PIRSF500176">
    <property type="entry name" value="L_ASNase"/>
    <property type="match status" value="1"/>
</dbReference>
<dbReference type="RefSeq" id="WP_166190757.1">
    <property type="nucleotide sequence ID" value="NZ_CP049811.1"/>
</dbReference>
<evidence type="ECO:0000259" key="7">
    <source>
        <dbReference type="Pfam" id="PF17763"/>
    </source>
</evidence>
<accession>A0A6G7VLF5</accession>
<comment type="similarity">
    <text evidence="1">Belongs to the asparaginase 1 family.</text>
</comment>
<evidence type="ECO:0000313" key="9">
    <source>
        <dbReference type="Proteomes" id="UP000500791"/>
    </source>
</evidence>
<dbReference type="Proteomes" id="UP000500791">
    <property type="component" value="Chromosome"/>
</dbReference>
<dbReference type="InterPro" id="IPR040919">
    <property type="entry name" value="Asparaginase_C"/>
</dbReference>
<evidence type="ECO:0000256" key="1">
    <source>
        <dbReference type="ARBA" id="ARBA00010518"/>
    </source>
</evidence>
<evidence type="ECO:0000259" key="6">
    <source>
        <dbReference type="Pfam" id="PF00710"/>
    </source>
</evidence>
<dbReference type="PIRSF" id="PIRSF001220">
    <property type="entry name" value="L-ASNase_gatD"/>
    <property type="match status" value="1"/>
</dbReference>
<dbReference type="GO" id="GO:0006520">
    <property type="term" value="P:amino acid metabolic process"/>
    <property type="evidence" value="ECO:0007669"/>
    <property type="project" value="InterPro"/>
</dbReference>
<sequence>MRPVTVLYTGGTIGMRPGPDGLGPDAAFEGAFRAAVTARDFHWLETPHLLDSSAMGPQDWQTIADLSRDISGGLVILHGTDTMAYTAAALSFLLHDLRAPVVLTGAQIPMQSEGSDAIANAELALDVAVRSPRAEVMIAFGGALLRGNRAIKCHAQNPEAFCSPNFPALNGAEPVQFAHPFTGRQISPVGVLKLYPGIGAEALGGFAHLPGLVVEAFGSGNMPGEGTSFHVALMLARRRGQEIVVVTQTGGGQVAARTYAAGASVAQLGLIPGGDLTTPAAVAKLGWLLAQGMRGNDLADAMARPVAGEMS</sequence>
<feature type="active site" description="O-isoaspartyl threonine intermediate" evidence="2">
    <location>
        <position position="12"/>
    </location>
</feature>
<dbReference type="InterPro" id="IPR037152">
    <property type="entry name" value="L-asparaginase_N_sf"/>
</dbReference>
<evidence type="ECO:0000256" key="3">
    <source>
        <dbReference type="PIRSR" id="PIRSR001220-2"/>
    </source>
</evidence>
<dbReference type="InterPro" id="IPR027475">
    <property type="entry name" value="Asparaginase/glutaminase_AS2"/>
</dbReference>
<dbReference type="InterPro" id="IPR006034">
    <property type="entry name" value="Asparaginase/glutaminase-like"/>
</dbReference>
<feature type="active site" evidence="4">
    <location>
        <position position="12"/>
    </location>
</feature>
<dbReference type="InterPro" id="IPR036152">
    <property type="entry name" value="Asp/glu_Ase-like_sf"/>
</dbReference>
<name>A0A6G7VLF5_9RHOB</name>
<feature type="binding site" evidence="3">
    <location>
        <begin position="80"/>
        <end position="81"/>
    </location>
    <ligand>
        <name>substrate</name>
    </ligand>
</feature>
<dbReference type="Gene3D" id="3.40.50.40">
    <property type="match status" value="1"/>
</dbReference>
<evidence type="ECO:0000256" key="4">
    <source>
        <dbReference type="PROSITE-ProRule" id="PRU10099"/>
    </source>
</evidence>
<dbReference type="InterPro" id="IPR020827">
    <property type="entry name" value="Asparaginase/glutaminase_AS1"/>
</dbReference>
<dbReference type="InterPro" id="IPR027473">
    <property type="entry name" value="L-asparaginase_C"/>
</dbReference>
<dbReference type="EMBL" id="CP049811">
    <property type="protein sequence ID" value="QIK40851.1"/>
    <property type="molecule type" value="Genomic_DNA"/>
</dbReference>
<dbReference type="Pfam" id="PF00710">
    <property type="entry name" value="Asparaginase"/>
    <property type="match status" value="1"/>
</dbReference>
<dbReference type="PROSITE" id="PS00144">
    <property type="entry name" value="ASN_GLN_ASE_1"/>
    <property type="match status" value="1"/>
</dbReference>
<evidence type="ECO:0000313" key="8">
    <source>
        <dbReference type="EMBL" id="QIK40851.1"/>
    </source>
</evidence>
<dbReference type="PANTHER" id="PTHR11707">
    <property type="entry name" value="L-ASPARAGINASE"/>
    <property type="match status" value="1"/>
</dbReference>
<dbReference type="PRINTS" id="PR00139">
    <property type="entry name" value="ASNGLNASE"/>
</dbReference>
<protein>
    <submittedName>
        <fullName evidence="8">Asparaginase</fullName>
    </submittedName>
</protein>
<organism evidence="8 9">
    <name type="scientific">Pontivivens nitratireducens</name>
    <dbReference type="NCBI Taxonomy" id="2758038"/>
    <lineage>
        <taxon>Bacteria</taxon>
        <taxon>Pseudomonadati</taxon>
        <taxon>Pseudomonadota</taxon>
        <taxon>Alphaproteobacteria</taxon>
        <taxon>Rhodobacterales</taxon>
        <taxon>Paracoccaceae</taxon>
        <taxon>Pontivivens</taxon>
    </lineage>
</organism>
<feature type="active site" evidence="5">
    <location>
        <position position="80"/>
    </location>
</feature>
<dbReference type="GO" id="GO:0004067">
    <property type="term" value="F:asparaginase activity"/>
    <property type="evidence" value="ECO:0007669"/>
    <property type="project" value="UniProtKB-UniRule"/>
</dbReference>
<dbReference type="CDD" id="cd08963">
    <property type="entry name" value="L-asparaginase_I"/>
    <property type="match status" value="1"/>
</dbReference>
<dbReference type="AlphaFoldDB" id="A0A6G7VLF5"/>
<feature type="domain" description="Asparaginase/glutaminase C-terminal" evidence="7">
    <location>
        <begin position="189"/>
        <end position="302"/>
    </location>
</feature>
<keyword evidence="9" id="KW-1185">Reference proteome</keyword>
<feature type="domain" description="L-asparaginase N-terminal" evidence="6">
    <location>
        <begin position="4"/>
        <end position="171"/>
    </location>
</feature>
<dbReference type="InterPro" id="IPR027474">
    <property type="entry name" value="L-asparaginase_N"/>
</dbReference>
<reference evidence="8 9" key="1">
    <citation type="submission" date="2020-03" db="EMBL/GenBank/DDBJ databases">
        <title>Complete genome sequence of Monaibacterium sp. ALG8 with diverse plasmids.</title>
        <authorList>
            <person name="Sun C."/>
        </authorList>
    </citation>
    <scope>NUCLEOTIDE SEQUENCE [LARGE SCALE GENOMIC DNA]</scope>
    <source>
        <strain evidence="8 9">ALG8</strain>
    </source>
</reference>
<gene>
    <name evidence="8" type="ORF">G8E03_08795</name>
</gene>
<dbReference type="Gene3D" id="3.40.50.1170">
    <property type="entry name" value="L-asparaginase, N-terminal domain"/>
    <property type="match status" value="1"/>
</dbReference>
<dbReference type="KEGG" id="mon:G8E03_08795"/>